<feature type="compositionally biased region" description="Polar residues" evidence="4">
    <location>
        <begin position="150"/>
        <end position="186"/>
    </location>
</feature>
<reference evidence="6 7" key="1">
    <citation type="submission" date="2021-11" db="EMBL/GenBank/DDBJ databases">
        <title>Black yeast isolated from Biological Soil Crust.</title>
        <authorList>
            <person name="Kurbessoian T."/>
        </authorList>
    </citation>
    <scope>NUCLEOTIDE SEQUENCE [LARGE SCALE GENOMIC DNA]</scope>
    <source>
        <strain evidence="6 7">CCFEE 5522</strain>
    </source>
</reference>
<evidence type="ECO:0000313" key="6">
    <source>
        <dbReference type="EMBL" id="KAK4541957.1"/>
    </source>
</evidence>
<dbReference type="SUPFAM" id="SSF57903">
    <property type="entry name" value="FYVE/PHD zinc finger"/>
    <property type="match status" value="1"/>
</dbReference>
<dbReference type="Pfam" id="PF00628">
    <property type="entry name" value="PHD"/>
    <property type="match status" value="1"/>
</dbReference>
<proteinExistence type="predicted"/>
<feature type="region of interest" description="Disordered" evidence="4">
    <location>
        <begin position="286"/>
        <end position="554"/>
    </location>
</feature>
<feature type="compositionally biased region" description="Low complexity" evidence="4">
    <location>
        <begin position="371"/>
        <end position="383"/>
    </location>
</feature>
<evidence type="ECO:0000259" key="5">
    <source>
        <dbReference type="SMART" id="SM00249"/>
    </source>
</evidence>
<feature type="compositionally biased region" description="Polar residues" evidence="4">
    <location>
        <begin position="361"/>
        <end position="370"/>
    </location>
</feature>
<feature type="region of interest" description="Disordered" evidence="4">
    <location>
        <begin position="148"/>
        <end position="233"/>
    </location>
</feature>
<evidence type="ECO:0000256" key="2">
    <source>
        <dbReference type="ARBA" id="ARBA00022771"/>
    </source>
</evidence>
<comment type="caution">
    <text evidence="6">The sequence shown here is derived from an EMBL/GenBank/DDBJ whole genome shotgun (WGS) entry which is preliminary data.</text>
</comment>
<keyword evidence="1" id="KW-0479">Metal-binding</keyword>
<evidence type="ECO:0000256" key="1">
    <source>
        <dbReference type="ARBA" id="ARBA00022723"/>
    </source>
</evidence>
<dbReference type="AlphaFoldDB" id="A0AAV9JA00"/>
<dbReference type="InterPro" id="IPR001965">
    <property type="entry name" value="Znf_PHD"/>
</dbReference>
<gene>
    <name evidence="6" type="ORF">LTR36_007157</name>
</gene>
<organism evidence="6 7">
    <name type="scientific">Oleoguttula mirabilis</name>
    <dbReference type="NCBI Taxonomy" id="1507867"/>
    <lineage>
        <taxon>Eukaryota</taxon>
        <taxon>Fungi</taxon>
        <taxon>Dikarya</taxon>
        <taxon>Ascomycota</taxon>
        <taxon>Pezizomycotina</taxon>
        <taxon>Dothideomycetes</taxon>
        <taxon>Dothideomycetidae</taxon>
        <taxon>Mycosphaerellales</taxon>
        <taxon>Teratosphaeriaceae</taxon>
        <taxon>Oleoguttula</taxon>
    </lineage>
</organism>
<dbReference type="Gene3D" id="3.30.40.10">
    <property type="entry name" value="Zinc/RING finger domain, C3HC4 (zinc finger)"/>
    <property type="match status" value="1"/>
</dbReference>
<dbReference type="SMART" id="SM00249">
    <property type="entry name" value="PHD"/>
    <property type="match status" value="1"/>
</dbReference>
<protein>
    <recommendedName>
        <fullName evidence="5">Zinc finger PHD-type domain-containing protein</fullName>
    </recommendedName>
</protein>
<evidence type="ECO:0000256" key="4">
    <source>
        <dbReference type="SAM" id="MobiDB-lite"/>
    </source>
</evidence>
<evidence type="ECO:0000256" key="3">
    <source>
        <dbReference type="ARBA" id="ARBA00022833"/>
    </source>
</evidence>
<dbReference type="InterPro" id="IPR019787">
    <property type="entry name" value="Znf_PHD-finger"/>
</dbReference>
<feature type="compositionally biased region" description="Low complexity" evidence="4">
    <location>
        <begin position="336"/>
        <end position="355"/>
    </location>
</feature>
<feature type="compositionally biased region" description="Polar residues" evidence="4">
    <location>
        <begin position="288"/>
        <end position="320"/>
    </location>
</feature>
<feature type="region of interest" description="Disordered" evidence="4">
    <location>
        <begin position="585"/>
        <end position="609"/>
    </location>
</feature>
<feature type="domain" description="Zinc finger PHD-type" evidence="5">
    <location>
        <begin position="629"/>
        <end position="676"/>
    </location>
</feature>
<feature type="compositionally biased region" description="Polar residues" evidence="4">
    <location>
        <begin position="443"/>
        <end position="452"/>
    </location>
</feature>
<dbReference type="EMBL" id="JAVFHQ010000046">
    <property type="protein sequence ID" value="KAK4541957.1"/>
    <property type="molecule type" value="Genomic_DNA"/>
</dbReference>
<evidence type="ECO:0000313" key="7">
    <source>
        <dbReference type="Proteomes" id="UP001324427"/>
    </source>
</evidence>
<feature type="compositionally biased region" description="Polar residues" evidence="4">
    <location>
        <begin position="197"/>
        <end position="228"/>
    </location>
</feature>
<keyword evidence="2" id="KW-0863">Zinc-finger</keyword>
<feature type="compositionally biased region" description="Basic residues" evidence="4">
    <location>
        <begin position="516"/>
        <end position="525"/>
    </location>
</feature>
<dbReference type="Proteomes" id="UP001324427">
    <property type="component" value="Unassembled WGS sequence"/>
</dbReference>
<dbReference type="InterPro" id="IPR011011">
    <property type="entry name" value="Znf_FYVE_PHD"/>
</dbReference>
<dbReference type="GO" id="GO:0008270">
    <property type="term" value="F:zinc ion binding"/>
    <property type="evidence" value="ECO:0007669"/>
    <property type="project" value="UniProtKB-KW"/>
</dbReference>
<accession>A0AAV9JA00</accession>
<keyword evidence="3" id="KW-0862">Zinc</keyword>
<keyword evidence="7" id="KW-1185">Reference proteome</keyword>
<name>A0AAV9JA00_9PEZI</name>
<feature type="compositionally biased region" description="Low complexity" evidence="4">
    <location>
        <begin position="487"/>
        <end position="497"/>
    </location>
</feature>
<dbReference type="InterPro" id="IPR013083">
    <property type="entry name" value="Znf_RING/FYVE/PHD"/>
</dbReference>
<sequence>MTTSQSTTALEAGAIINEYYTIEDYVRRRATYLGKHPKYRDFAYLFPIARRDAGGVFAFEREKLSVQEVRRREQAAGFIVLLPLPTKGNTQTVDDFNSYGDREWSPSVSWPVARPAISYEAQDNLTTTSSITATSANTHNVLMSHAAVQAPSSSQQPALNVAHSSSSNTQTVTPPVSPTIAASQYSHGAPAQVAQDPRSSVQTTMTPSANTNSNVASHEQTVTGTSPAPSKGLHSDQLLVEVSADSTSTMADPASTVPTTSTMGCQLYDARQQELIRFVIANLGKQPGEQQAPRSTPSVTALSSTEQQAPPFASSVNSDQPSEHAAPPSTASDSYGQPSQQQAPLSASSSSGDQLVDQHGPPSTASVTDRQPTQQQAPPSTASVSGDQLIDQYAPPSTPPIIGNQPTEQQPPPSSSSVRVGKDVAALAGRGMSVPVKHKSSKKNTASASPSAHATGGIVVKELIDEQMSEAGPDVVEQKGGKKRAASEATETEAPPAVSDRGSTEQTPDAASPPAKRLKALKGPRKPTASPSPKPASAPKSKTEKKAASSRINRLDSVVAGTALPEDAREAKQAANARYKALLAQQQLPQKATTSRASRARKNQDPDLLPEFFNPDAFPQGPMHDQQVRCLCGAVTDDGEPMIGCDKCLVWEHRQCIGAGLPADPDEDAYLCRMCDPWMHRVVIARLRGEHSLE</sequence>